<organism evidence="1 2">
    <name type="scientific">Mucilaginibacter litoreus</name>
    <dbReference type="NCBI Taxonomy" id="1048221"/>
    <lineage>
        <taxon>Bacteria</taxon>
        <taxon>Pseudomonadati</taxon>
        <taxon>Bacteroidota</taxon>
        <taxon>Sphingobacteriia</taxon>
        <taxon>Sphingobacteriales</taxon>
        <taxon>Sphingobacteriaceae</taxon>
        <taxon>Mucilaginibacter</taxon>
    </lineage>
</organism>
<accession>A0ABW3ASM6</accession>
<evidence type="ECO:0000313" key="1">
    <source>
        <dbReference type="EMBL" id="MFD0793958.1"/>
    </source>
</evidence>
<name>A0ABW3ASM6_9SPHI</name>
<gene>
    <name evidence="1" type="ORF">ACFQZX_10025</name>
</gene>
<comment type="caution">
    <text evidence="1">The sequence shown here is derived from an EMBL/GenBank/DDBJ whole genome shotgun (WGS) entry which is preliminary data.</text>
</comment>
<dbReference type="RefSeq" id="WP_377114544.1">
    <property type="nucleotide sequence ID" value="NZ_JBHTHZ010000005.1"/>
</dbReference>
<keyword evidence="2" id="KW-1185">Reference proteome</keyword>
<sequence>MLIISVPSSTSLTNAFDQFDLPRPLSGTDTEGTDTMVLLFEDEEEAIEYLDALEDYSTGLDDDAIQKPYINALVSAISNDDFVQGYLR</sequence>
<evidence type="ECO:0000313" key="2">
    <source>
        <dbReference type="Proteomes" id="UP001597010"/>
    </source>
</evidence>
<proteinExistence type="predicted"/>
<dbReference type="EMBL" id="JBHTHZ010000005">
    <property type="protein sequence ID" value="MFD0793958.1"/>
    <property type="molecule type" value="Genomic_DNA"/>
</dbReference>
<protein>
    <submittedName>
        <fullName evidence="1">Uncharacterized protein</fullName>
    </submittedName>
</protein>
<dbReference type="Proteomes" id="UP001597010">
    <property type="component" value="Unassembled WGS sequence"/>
</dbReference>
<reference evidence="2" key="1">
    <citation type="journal article" date="2019" name="Int. J. Syst. Evol. Microbiol.">
        <title>The Global Catalogue of Microorganisms (GCM) 10K type strain sequencing project: providing services to taxonomists for standard genome sequencing and annotation.</title>
        <authorList>
            <consortium name="The Broad Institute Genomics Platform"/>
            <consortium name="The Broad Institute Genome Sequencing Center for Infectious Disease"/>
            <person name="Wu L."/>
            <person name="Ma J."/>
        </authorList>
    </citation>
    <scope>NUCLEOTIDE SEQUENCE [LARGE SCALE GENOMIC DNA]</scope>
    <source>
        <strain evidence="2">CCUG 61484</strain>
    </source>
</reference>